<dbReference type="InterPro" id="IPR034746">
    <property type="entry name" value="POTRA"/>
</dbReference>
<dbReference type="InterPro" id="IPR001412">
    <property type="entry name" value="aa-tRNA-synth_I_CS"/>
</dbReference>
<dbReference type="EMBL" id="WBUI01000010">
    <property type="protein sequence ID" value="KAB2932253.1"/>
    <property type="molecule type" value="Genomic_DNA"/>
</dbReference>
<evidence type="ECO:0000313" key="8">
    <source>
        <dbReference type="Proteomes" id="UP000460298"/>
    </source>
</evidence>
<evidence type="ECO:0000256" key="2">
    <source>
        <dbReference type="ARBA" id="ARBA00022692"/>
    </source>
</evidence>
<keyword evidence="5" id="KW-0998">Cell outer membrane</keyword>
<dbReference type="PROSITE" id="PS51779">
    <property type="entry name" value="POTRA"/>
    <property type="match status" value="2"/>
</dbReference>
<sequence length="1053" mass="120654">MKSYLKNLLSLRFATATFLTASMLVMVFLPVHSERKNFVGKKISKIDLYGLVSVSEDRVYDALPFRRGDVLKEDALNEAVKNLFATGDFEDVEIRAKLLPDGTVLLSVILDELPRIKEIIFVGEQELYEADLKTVLPFKEGDVFHEQQALDGIELLKEKYRDEGFLLAELWVRSEELSPGEITITYLVDEGQNIPITRINITGTKKISPVELLDILEQKEEGFLEDGIFRESKFEEDKFKILAYAKTLGYVNAEIDPAGTGYEIRWRNPKKPEDGRVVVVTYRLIEGDIRYFGGYSLEHDPAGINEEFNPKERKKKGREHMNPVFTADQLISFLEFEPSDAGQVFDEGKYFRDRNTLQQAYSTHGYVFAQIQPYYTNIPLTEENLNKYEACQSIKNPTTDDSRQCADIGKSIDIGRLRELLKDDPKMRGRILRHVHFVVRENNLAYIENIIVKGMKKTQENVIRRELLIKEGQLFNSALVERSREKVFNLGYFKEVNLDMRPGSDDKKMNLVISVIEQPTGTITLGGTYGTASGFSVYTELGENNLFGTGQRLSGKLQYGPTTRQISTTWIEPWIYESCDGITGRYWYNKQRGFDEAPGLLELNVLTDSLRSENESLGKVVKSIIDEETASLGKNAKTAPVIVLDRIKMRIRTLMRSRIEREEECYRGFPSPWALSLSAVYSSYRIPTTALTVSNDSNDMFEGASYDINAMGLGVGVSHSFLVNWAHYHRYSPSWSVASRPTSLANDEVIRRANLGWQFKSSFTNGLIYDTRDNVFNPTSGLSLDLSVEMAGQMLGGQDHFNRYKITGSHYFWPIDYSFYGLFKSRNLKRWRVVVESRVSATFTHETAPFGKNQDKTINPFLEAGDRLYLGGYESLRGYEYRNDPNFPAPWWQFGGSNHLVIGSLELRLPIEPSTLWWTFFVDAGSGFVNLGELTGNNLEYVQQYDDAVSKDAEGRPPLEVWFRQTHNLVNYNKYPYDNYYDWNDPRRAVLTQRNLSLDRMLWSWGFGLRVQIPVLPIRLFMAQKMAYNNGRWAPIPGDSKFNFVFGIGDYRF</sequence>
<dbReference type="GO" id="GO:0005524">
    <property type="term" value="F:ATP binding"/>
    <property type="evidence" value="ECO:0007669"/>
    <property type="project" value="InterPro"/>
</dbReference>
<evidence type="ECO:0000313" key="7">
    <source>
        <dbReference type="EMBL" id="KAB2932253.1"/>
    </source>
</evidence>
<dbReference type="InterPro" id="IPR039910">
    <property type="entry name" value="D15-like"/>
</dbReference>
<dbReference type="Proteomes" id="UP000460298">
    <property type="component" value="Unassembled WGS sequence"/>
</dbReference>
<evidence type="ECO:0000256" key="4">
    <source>
        <dbReference type="ARBA" id="ARBA00023136"/>
    </source>
</evidence>
<feature type="domain" description="POTRA" evidence="6">
    <location>
        <begin position="445"/>
        <end position="518"/>
    </location>
</feature>
<dbReference type="InterPro" id="IPR010827">
    <property type="entry name" value="BamA/TamA_POTRA"/>
</dbReference>
<gene>
    <name evidence="7" type="ORF">F9K24_11665</name>
</gene>
<dbReference type="PANTHER" id="PTHR12815:SF47">
    <property type="entry name" value="TRANSLOCATION AND ASSEMBLY MODULE SUBUNIT TAMA"/>
    <property type="match status" value="1"/>
</dbReference>
<accession>A0A833H173</accession>
<dbReference type="Pfam" id="PF07244">
    <property type="entry name" value="POTRA"/>
    <property type="match status" value="3"/>
</dbReference>
<proteinExistence type="predicted"/>
<reference evidence="7 8" key="1">
    <citation type="submission" date="2019-10" db="EMBL/GenBank/DDBJ databases">
        <title>Extracellular Electron Transfer in a Candidatus Methanoperedens spp. Enrichment Culture.</title>
        <authorList>
            <person name="Berger S."/>
            <person name="Rangel Shaw D."/>
            <person name="Berben T."/>
            <person name="In 'T Zandt M."/>
            <person name="Frank J."/>
            <person name="Reimann J."/>
            <person name="Jetten M.S.M."/>
            <person name="Welte C.U."/>
        </authorList>
    </citation>
    <scope>NUCLEOTIDE SEQUENCE [LARGE SCALE GENOMIC DNA]</scope>
    <source>
        <strain evidence="7">SB12</strain>
    </source>
</reference>
<dbReference type="Pfam" id="PF01103">
    <property type="entry name" value="Omp85"/>
    <property type="match status" value="1"/>
</dbReference>
<dbReference type="Gene3D" id="2.40.160.50">
    <property type="entry name" value="membrane protein fhac: a member of the omp85/tpsb transporter family"/>
    <property type="match status" value="2"/>
</dbReference>
<comment type="caution">
    <text evidence="7">The sequence shown here is derived from an EMBL/GenBank/DDBJ whole genome shotgun (WGS) entry which is preliminary data.</text>
</comment>
<dbReference type="InterPro" id="IPR000184">
    <property type="entry name" value="Bac_surfAg_D15"/>
</dbReference>
<dbReference type="AlphaFoldDB" id="A0A833H173"/>
<feature type="domain" description="POTRA" evidence="6">
    <location>
        <begin position="114"/>
        <end position="191"/>
    </location>
</feature>
<keyword evidence="2" id="KW-0812">Transmembrane</keyword>
<evidence type="ECO:0000256" key="5">
    <source>
        <dbReference type="ARBA" id="ARBA00023237"/>
    </source>
</evidence>
<protein>
    <submittedName>
        <fullName evidence="7">BamA/TamA family outer membrane protein</fullName>
    </submittedName>
</protein>
<organism evidence="7 8">
    <name type="scientific">Leptonema illini</name>
    <dbReference type="NCBI Taxonomy" id="183"/>
    <lineage>
        <taxon>Bacteria</taxon>
        <taxon>Pseudomonadati</taxon>
        <taxon>Spirochaetota</taxon>
        <taxon>Spirochaetia</taxon>
        <taxon>Leptospirales</taxon>
        <taxon>Leptospiraceae</taxon>
        <taxon>Leptonema</taxon>
    </lineage>
</organism>
<evidence type="ECO:0000256" key="3">
    <source>
        <dbReference type="ARBA" id="ARBA00022729"/>
    </source>
</evidence>
<dbReference type="GO" id="GO:0004812">
    <property type="term" value="F:aminoacyl-tRNA ligase activity"/>
    <property type="evidence" value="ECO:0007669"/>
    <property type="project" value="InterPro"/>
</dbReference>
<dbReference type="GO" id="GO:0019867">
    <property type="term" value="C:outer membrane"/>
    <property type="evidence" value="ECO:0007669"/>
    <property type="project" value="InterPro"/>
</dbReference>
<keyword evidence="3" id="KW-0732">Signal</keyword>
<dbReference type="PROSITE" id="PS00178">
    <property type="entry name" value="AA_TRNA_LIGASE_I"/>
    <property type="match status" value="1"/>
</dbReference>
<dbReference type="PANTHER" id="PTHR12815">
    <property type="entry name" value="SORTING AND ASSEMBLY MACHINERY SAMM50 PROTEIN FAMILY MEMBER"/>
    <property type="match status" value="1"/>
</dbReference>
<evidence type="ECO:0000256" key="1">
    <source>
        <dbReference type="ARBA" id="ARBA00004370"/>
    </source>
</evidence>
<dbReference type="GO" id="GO:0006418">
    <property type="term" value="P:tRNA aminoacylation for protein translation"/>
    <property type="evidence" value="ECO:0007669"/>
    <property type="project" value="InterPro"/>
</dbReference>
<comment type="subcellular location">
    <subcellularLocation>
        <location evidence="1">Membrane</location>
    </subcellularLocation>
</comment>
<keyword evidence="4" id="KW-0472">Membrane</keyword>
<dbReference type="Gene3D" id="3.10.20.310">
    <property type="entry name" value="membrane protein fhac"/>
    <property type="match status" value="5"/>
</dbReference>
<evidence type="ECO:0000259" key="6">
    <source>
        <dbReference type="PROSITE" id="PS51779"/>
    </source>
</evidence>
<name>A0A833H173_9LEPT</name>